<dbReference type="InterPro" id="IPR029044">
    <property type="entry name" value="Nucleotide-diphossugar_trans"/>
</dbReference>
<evidence type="ECO:0000259" key="4">
    <source>
        <dbReference type="Pfam" id="PF00535"/>
    </source>
</evidence>
<dbReference type="InterPro" id="IPR001173">
    <property type="entry name" value="Glyco_trans_2-like"/>
</dbReference>
<sequence length="248" mass="28221">MKVLVVIPTYNEAASITSLTSEVLHLPDNVDILIVDDNSPDKTASLVKDISRAWPNRVHLIERRKKTGLGGAYRTGLGWFLLHDTYTHVVTMDADHSHRPSDLHRMISLLTPERDVIMGVRWMPGGEIINWPKSRQRLSRIGTSYAKWALKLPLRDLTGGFRIYSRKTLERIQLSAVSSEGYCFQIEMARAVHATKGRILETPITFIERQNGESKMSKKIVLEALIRVSGWALETRLRPNADKLHYVK</sequence>
<gene>
    <name evidence="5" type="ORF">UFOPK2907_01139</name>
</gene>
<dbReference type="Pfam" id="PF00535">
    <property type="entry name" value="Glycos_transf_2"/>
    <property type="match status" value="1"/>
</dbReference>
<name>A0A6J6WBD7_9ZZZZ</name>
<keyword evidence="3" id="KW-0808">Transferase</keyword>
<dbReference type="SUPFAM" id="SSF53448">
    <property type="entry name" value="Nucleotide-diphospho-sugar transferases"/>
    <property type="match status" value="1"/>
</dbReference>
<evidence type="ECO:0000256" key="2">
    <source>
        <dbReference type="ARBA" id="ARBA00022676"/>
    </source>
</evidence>
<comment type="similarity">
    <text evidence="1">Belongs to the glycosyltransferase 2 family.</text>
</comment>
<dbReference type="GO" id="GO:0004582">
    <property type="term" value="F:dolichyl-phosphate beta-D-mannosyltransferase activity"/>
    <property type="evidence" value="ECO:0007669"/>
    <property type="project" value="InterPro"/>
</dbReference>
<evidence type="ECO:0000256" key="3">
    <source>
        <dbReference type="ARBA" id="ARBA00022679"/>
    </source>
</evidence>
<evidence type="ECO:0000256" key="1">
    <source>
        <dbReference type="ARBA" id="ARBA00006739"/>
    </source>
</evidence>
<feature type="domain" description="Glycosyltransferase 2-like" evidence="4">
    <location>
        <begin position="5"/>
        <end position="172"/>
    </location>
</feature>
<dbReference type="GO" id="GO:0009247">
    <property type="term" value="P:glycolipid biosynthetic process"/>
    <property type="evidence" value="ECO:0007669"/>
    <property type="project" value="TreeGrafter"/>
</dbReference>
<dbReference type="PANTHER" id="PTHR43398">
    <property type="entry name" value="DOLICHOL-PHOSPHATE MANNOSYLTRANSFERASE SUBUNIT 1"/>
    <property type="match status" value="1"/>
</dbReference>
<proteinExistence type="inferred from homology"/>
<dbReference type="Gene3D" id="3.90.550.10">
    <property type="entry name" value="Spore Coat Polysaccharide Biosynthesis Protein SpsA, Chain A"/>
    <property type="match status" value="1"/>
</dbReference>
<organism evidence="5">
    <name type="scientific">freshwater metagenome</name>
    <dbReference type="NCBI Taxonomy" id="449393"/>
    <lineage>
        <taxon>unclassified sequences</taxon>
        <taxon>metagenomes</taxon>
        <taxon>ecological metagenomes</taxon>
    </lineage>
</organism>
<dbReference type="GO" id="GO:0016020">
    <property type="term" value="C:membrane"/>
    <property type="evidence" value="ECO:0007669"/>
    <property type="project" value="GOC"/>
</dbReference>
<dbReference type="EMBL" id="CAEZZR010000117">
    <property type="protein sequence ID" value="CAB4780656.1"/>
    <property type="molecule type" value="Genomic_DNA"/>
</dbReference>
<protein>
    <submittedName>
        <fullName evidence="5">Unannotated protein</fullName>
    </submittedName>
</protein>
<dbReference type="AlphaFoldDB" id="A0A6J6WBD7"/>
<dbReference type="InterPro" id="IPR039528">
    <property type="entry name" value="DPM1-like"/>
</dbReference>
<keyword evidence="2" id="KW-0328">Glycosyltransferase</keyword>
<dbReference type="FunFam" id="3.90.550.10:FF:000122">
    <property type="entry name" value="Dolichol-phosphate mannosyltransferase subunit 1"/>
    <property type="match status" value="1"/>
</dbReference>
<dbReference type="CDD" id="cd06442">
    <property type="entry name" value="DPM1_like"/>
    <property type="match status" value="1"/>
</dbReference>
<reference evidence="5" key="1">
    <citation type="submission" date="2020-05" db="EMBL/GenBank/DDBJ databases">
        <authorList>
            <person name="Chiriac C."/>
            <person name="Salcher M."/>
            <person name="Ghai R."/>
            <person name="Kavagutti S V."/>
        </authorList>
    </citation>
    <scope>NUCLEOTIDE SEQUENCE</scope>
</reference>
<accession>A0A6J6WBD7</accession>
<evidence type="ECO:0000313" key="5">
    <source>
        <dbReference type="EMBL" id="CAB4780656.1"/>
    </source>
</evidence>
<dbReference type="PANTHER" id="PTHR43398:SF1">
    <property type="entry name" value="DOLICHOL-PHOSPHATE MANNOSYLTRANSFERASE SUBUNIT 1"/>
    <property type="match status" value="1"/>
</dbReference>